<evidence type="ECO:0000259" key="1">
    <source>
        <dbReference type="Pfam" id="PF08241"/>
    </source>
</evidence>
<dbReference type="EMBL" id="WTYM01000021">
    <property type="protein sequence ID" value="MXO58097.1"/>
    <property type="molecule type" value="Genomic_DNA"/>
</dbReference>
<dbReference type="SUPFAM" id="SSF53335">
    <property type="entry name" value="S-adenosyl-L-methionine-dependent methyltransferases"/>
    <property type="match status" value="1"/>
</dbReference>
<protein>
    <submittedName>
        <fullName evidence="2">Methyltransferase domain-containing protein</fullName>
    </submittedName>
</protein>
<dbReference type="Gene3D" id="3.40.50.150">
    <property type="entry name" value="Vaccinia Virus protein VP39"/>
    <property type="match status" value="1"/>
</dbReference>
<keyword evidence="2" id="KW-0489">Methyltransferase</keyword>
<evidence type="ECO:0000313" key="3">
    <source>
        <dbReference type="Proteomes" id="UP000433652"/>
    </source>
</evidence>
<gene>
    <name evidence="2" type="ORF">GRI89_00865</name>
</gene>
<dbReference type="AlphaFoldDB" id="A0A6I4SSX7"/>
<dbReference type="PANTHER" id="PTHR43591">
    <property type="entry name" value="METHYLTRANSFERASE"/>
    <property type="match status" value="1"/>
</dbReference>
<dbReference type="InterPro" id="IPR029063">
    <property type="entry name" value="SAM-dependent_MTases_sf"/>
</dbReference>
<keyword evidence="2" id="KW-0808">Transferase</keyword>
<sequence length="240" mass="27328">MAKSATDIARAVYKARPLQLALRQAYRLSGRDRRMIARYLRENPVRRLQIGAGRNRRAGWLNTNWCPIRVGEGDYLFMDATQRFPLPDASFDYIFSEHMIEHVDYPGGRAMLRECFRVLKPGGRIRISTPDIAFLVGLLGPDLSELQREYIRQGIYCLPEGVPATPVTMVNNFVRNWGHSFIYDPATLRGLLEEAGFTEIVPCEVNRSSDPELAGIDNSMRMDEGFLELETMIFEAVRPG</sequence>
<dbReference type="CDD" id="cd02440">
    <property type="entry name" value="AdoMet_MTases"/>
    <property type="match status" value="1"/>
</dbReference>
<comment type="caution">
    <text evidence="2">The sequence shown here is derived from an EMBL/GenBank/DDBJ whole genome shotgun (WGS) entry which is preliminary data.</text>
</comment>
<proteinExistence type="predicted"/>
<feature type="domain" description="Methyltransferase type 11" evidence="1">
    <location>
        <begin position="74"/>
        <end position="125"/>
    </location>
</feature>
<dbReference type="RefSeq" id="WP_159791377.1">
    <property type="nucleotide sequence ID" value="NZ_WTYM01000021.1"/>
</dbReference>
<evidence type="ECO:0000313" key="2">
    <source>
        <dbReference type="EMBL" id="MXO58097.1"/>
    </source>
</evidence>
<dbReference type="Pfam" id="PF08241">
    <property type="entry name" value="Methyltransf_11"/>
    <property type="match status" value="1"/>
</dbReference>
<dbReference type="Proteomes" id="UP000433652">
    <property type="component" value="Unassembled WGS sequence"/>
</dbReference>
<dbReference type="OrthoDB" id="7583028at2"/>
<dbReference type="InterPro" id="IPR013216">
    <property type="entry name" value="Methyltransf_11"/>
</dbReference>
<accession>A0A6I4SSX7</accession>
<dbReference type="GO" id="GO:0008757">
    <property type="term" value="F:S-adenosylmethionine-dependent methyltransferase activity"/>
    <property type="evidence" value="ECO:0007669"/>
    <property type="project" value="InterPro"/>
</dbReference>
<name>A0A6I4SSX7_9SPHN</name>
<reference evidence="2 3" key="1">
    <citation type="submission" date="2019-12" db="EMBL/GenBank/DDBJ databases">
        <title>Genomic-based taxomic classification of the family Erythrobacteraceae.</title>
        <authorList>
            <person name="Xu L."/>
        </authorList>
    </citation>
    <scope>NUCLEOTIDE SEQUENCE [LARGE SCALE GENOMIC DNA]</scope>
    <source>
        <strain evidence="2 3">MCCC 1K01500</strain>
    </source>
</reference>
<dbReference type="GO" id="GO:0032259">
    <property type="term" value="P:methylation"/>
    <property type="evidence" value="ECO:0007669"/>
    <property type="project" value="UniProtKB-KW"/>
</dbReference>
<keyword evidence="3" id="KW-1185">Reference proteome</keyword>
<organism evidence="2 3">
    <name type="scientific">Croceibacterium salegens</name>
    <dbReference type="NCBI Taxonomy" id="1737568"/>
    <lineage>
        <taxon>Bacteria</taxon>
        <taxon>Pseudomonadati</taxon>
        <taxon>Pseudomonadota</taxon>
        <taxon>Alphaproteobacteria</taxon>
        <taxon>Sphingomonadales</taxon>
        <taxon>Erythrobacteraceae</taxon>
        <taxon>Croceibacterium</taxon>
    </lineage>
</organism>